<keyword evidence="8 11" id="KW-0238">DNA-binding</keyword>
<dbReference type="NCBIfam" id="TIGR02225">
    <property type="entry name" value="recomb_XerD"/>
    <property type="match status" value="1"/>
</dbReference>
<evidence type="ECO:0000256" key="8">
    <source>
        <dbReference type="ARBA" id="ARBA00023125"/>
    </source>
</evidence>
<dbReference type="InterPro" id="IPR002104">
    <property type="entry name" value="Integrase_catalytic"/>
</dbReference>
<evidence type="ECO:0000256" key="2">
    <source>
        <dbReference type="ARBA" id="ARBA00010450"/>
    </source>
</evidence>
<evidence type="ECO:0000256" key="10">
    <source>
        <dbReference type="ARBA" id="ARBA00023306"/>
    </source>
</evidence>
<dbReference type="SUPFAM" id="SSF47823">
    <property type="entry name" value="lambda integrase-like, N-terminal domain"/>
    <property type="match status" value="1"/>
</dbReference>
<dbReference type="InterPro" id="IPR011010">
    <property type="entry name" value="DNA_brk_join_enz"/>
</dbReference>
<evidence type="ECO:0000256" key="7">
    <source>
        <dbReference type="ARBA" id="ARBA00022908"/>
    </source>
</evidence>
<dbReference type="InterPro" id="IPR004107">
    <property type="entry name" value="Integrase_SAM-like_N"/>
</dbReference>
<evidence type="ECO:0000256" key="9">
    <source>
        <dbReference type="ARBA" id="ARBA00023172"/>
    </source>
</evidence>
<feature type="active site" evidence="11">
    <location>
        <position position="166"/>
    </location>
</feature>
<dbReference type="GO" id="GO:0009037">
    <property type="term" value="F:tyrosine-based site-specific recombinase activity"/>
    <property type="evidence" value="ECO:0007669"/>
    <property type="project" value="UniProtKB-UniRule"/>
</dbReference>
<evidence type="ECO:0000256" key="5">
    <source>
        <dbReference type="ARBA" id="ARBA00022618"/>
    </source>
</evidence>
<dbReference type="PROSITE" id="PS51898">
    <property type="entry name" value="TYR_RECOMBINASE"/>
    <property type="match status" value="1"/>
</dbReference>
<dbReference type="InterPro" id="IPR011932">
    <property type="entry name" value="Recomb_XerD"/>
</dbReference>
<feature type="active site" evidence="11">
    <location>
        <position position="268"/>
    </location>
</feature>
<evidence type="ECO:0000256" key="3">
    <source>
        <dbReference type="ARBA" id="ARBA00015810"/>
    </source>
</evidence>
<evidence type="ECO:0000256" key="11">
    <source>
        <dbReference type="HAMAP-Rule" id="MF_01807"/>
    </source>
</evidence>
<organism evidence="14 15">
    <name type="scientific">Kineococcus xinjiangensis</name>
    <dbReference type="NCBI Taxonomy" id="512762"/>
    <lineage>
        <taxon>Bacteria</taxon>
        <taxon>Bacillati</taxon>
        <taxon>Actinomycetota</taxon>
        <taxon>Actinomycetes</taxon>
        <taxon>Kineosporiales</taxon>
        <taxon>Kineosporiaceae</taxon>
        <taxon>Kineococcus</taxon>
    </lineage>
</organism>
<dbReference type="CDD" id="cd00798">
    <property type="entry name" value="INT_XerDC_C"/>
    <property type="match status" value="1"/>
</dbReference>
<keyword evidence="10 11" id="KW-0131">Cell cycle</keyword>
<comment type="caution">
    <text evidence="14">The sequence shown here is derived from an EMBL/GenBank/DDBJ whole genome shotgun (WGS) entry which is preliminary data.</text>
</comment>
<evidence type="ECO:0000313" key="14">
    <source>
        <dbReference type="EMBL" id="PPK90857.1"/>
    </source>
</evidence>
<comment type="function">
    <text evidence="11">Site-specific tyrosine recombinase, which acts by catalyzing the cutting and rejoining of the recombining DNA molecules. The XerC-XerD complex is essential to convert dimers of the bacterial chromosome into monomers to permit their segregation at cell division. It also contributes to the segregational stability of plasmids.</text>
</comment>
<feature type="domain" description="Tyr recombinase" evidence="12">
    <location>
        <begin position="125"/>
        <end position="313"/>
    </location>
</feature>
<dbReference type="SUPFAM" id="SSF56349">
    <property type="entry name" value="DNA breaking-rejoining enzymes"/>
    <property type="match status" value="1"/>
</dbReference>
<comment type="subunit">
    <text evidence="11">Forms a cyclic heterotetrameric complex composed of two molecules of XerC and two molecules of XerD.</text>
</comment>
<dbReference type="InterPro" id="IPR023009">
    <property type="entry name" value="Tyrosine_recombinase_XerC/XerD"/>
</dbReference>
<dbReference type="PROSITE" id="PS51900">
    <property type="entry name" value="CB"/>
    <property type="match status" value="1"/>
</dbReference>
<dbReference type="HAMAP" id="MF_01807">
    <property type="entry name" value="Recomb_XerD"/>
    <property type="match status" value="1"/>
</dbReference>
<protein>
    <recommendedName>
        <fullName evidence="3 11">Tyrosine recombinase XerD</fullName>
    </recommendedName>
</protein>
<comment type="subcellular location">
    <subcellularLocation>
        <location evidence="1 11">Cytoplasm</location>
    </subcellularLocation>
</comment>
<feature type="active site" evidence="11">
    <location>
        <position position="193"/>
    </location>
</feature>
<name>A0A2S6ICE3_9ACTN</name>
<dbReference type="EMBL" id="PTJD01000022">
    <property type="protein sequence ID" value="PPK90857.1"/>
    <property type="molecule type" value="Genomic_DNA"/>
</dbReference>
<dbReference type="Pfam" id="PF02899">
    <property type="entry name" value="Phage_int_SAM_1"/>
    <property type="match status" value="1"/>
</dbReference>
<keyword evidence="7 11" id="KW-0229">DNA integration</keyword>
<dbReference type="GO" id="GO:0003677">
    <property type="term" value="F:DNA binding"/>
    <property type="evidence" value="ECO:0007669"/>
    <property type="project" value="UniProtKB-UniRule"/>
</dbReference>
<dbReference type="Gene3D" id="1.10.150.130">
    <property type="match status" value="1"/>
</dbReference>
<feature type="active site" evidence="11">
    <location>
        <position position="265"/>
    </location>
</feature>
<keyword evidence="5 11" id="KW-0132">Cell division</keyword>
<dbReference type="RefSeq" id="WP_211291310.1">
    <property type="nucleotide sequence ID" value="NZ_PTJD01000022.1"/>
</dbReference>
<feature type="active site" description="O-(3'-phospho-DNA)-tyrosine intermediate" evidence="11">
    <location>
        <position position="300"/>
    </location>
</feature>
<dbReference type="Proteomes" id="UP000239485">
    <property type="component" value="Unassembled WGS sequence"/>
</dbReference>
<keyword evidence="6 11" id="KW-0159">Chromosome partition</keyword>
<keyword evidence="15" id="KW-1185">Reference proteome</keyword>
<dbReference type="PANTHER" id="PTHR30349:SF81">
    <property type="entry name" value="TYROSINE RECOMBINASE XERC"/>
    <property type="match status" value="1"/>
</dbReference>
<dbReference type="InterPro" id="IPR044068">
    <property type="entry name" value="CB"/>
</dbReference>
<evidence type="ECO:0000259" key="12">
    <source>
        <dbReference type="PROSITE" id="PS51898"/>
    </source>
</evidence>
<reference evidence="14 15" key="1">
    <citation type="submission" date="2018-02" db="EMBL/GenBank/DDBJ databases">
        <title>Genomic Encyclopedia of Archaeal and Bacterial Type Strains, Phase II (KMG-II): from individual species to whole genera.</title>
        <authorList>
            <person name="Goeker M."/>
        </authorList>
    </citation>
    <scope>NUCLEOTIDE SEQUENCE [LARGE SCALE GENOMIC DNA]</scope>
    <source>
        <strain evidence="14 15">DSM 22857</strain>
    </source>
</reference>
<dbReference type="PANTHER" id="PTHR30349">
    <property type="entry name" value="PHAGE INTEGRASE-RELATED"/>
    <property type="match status" value="1"/>
</dbReference>
<sequence length="325" mass="34246">MPAPASSPSSPPSPLRHALQDYLGHLGVERGLAENTLGAYRRDLQRYVDFLEAAGVGDVSAVREEHVSAYVVALRNGTDGRGALTASSAARAASAVRGWHRFLLEEGRAADDPAHGVRPPVPPRRLPKALDVAEVTRLLDAAGAAEPPVGLRDRALLELLYGSGARISEAVGLDVDDVVAAATADGVVRLRGKGSKERVVPVGSYARAALEEYLVRARPALVSAGRGTAALFVNSRGGRLSRQSAWAVLQSAAVRARLGSRVSPHTLRHSFATHLLAGGADVRVVQELLGHASVTTTQVYTLVTADSLREVHAATHPRALRRSPA</sequence>
<feature type="active site" evidence="11">
    <location>
        <position position="291"/>
    </location>
</feature>
<gene>
    <name evidence="11" type="primary">xerD</name>
    <name evidence="14" type="ORF">CLV92_12233</name>
</gene>
<proteinExistence type="inferred from homology"/>
<dbReference type="Pfam" id="PF00589">
    <property type="entry name" value="Phage_integrase"/>
    <property type="match status" value="1"/>
</dbReference>
<comment type="similarity">
    <text evidence="2 11">Belongs to the 'phage' integrase family. XerD subfamily.</text>
</comment>
<dbReference type="InterPro" id="IPR013762">
    <property type="entry name" value="Integrase-like_cat_sf"/>
</dbReference>
<dbReference type="GO" id="GO:0051301">
    <property type="term" value="P:cell division"/>
    <property type="evidence" value="ECO:0007669"/>
    <property type="project" value="UniProtKB-KW"/>
</dbReference>
<dbReference type="InterPro" id="IPR050090">
    <property type="entry name" value="Tyrosine_recombinase_XerCD"/>
</dbReference>
<evidence type="ECO:0000259" key="13">
    <source>
        <dbReference type="PROSITE" id="PS51900"/>
    </source>
</evidence>
<dbReference type="GO" id="GO:0007059">
    <property type="term" value="P:chromosome segregation"/>
    <property type="evidence" value="ECO:0007669"/>
    <property type="project" value="UniProtKB-UniRule"/>
</dbReference>
<dbReference type="AlphaFoldDB" id="A0A2S6ICE3"/>
<keyword evidence="9 11" id="KW-0233">DNA recombination</keyword>
<evidence type="ECO:0000256" key="6">
    <source>
        <dbReference type="ARBA" id="ARBA00022829"/>
    </source>
</evidence>
<evidence type="ECO:0000256" key="1">
    <source>
        <dbReference type="ARBA" id="ARBA00004496"/>
    </source>
</evidence>
<dbReference type="GO" id="GO:0006313">
    <property type="term" value="P:DNA transposition"/>
    <property type="evidence" value="ECO:0007669"/>
    <property type="project" value="UniProtKB-UniRule"/>
</dbReference>
<dbReference type="HAMAP" id="MF_01808">
    <property type="entry name" value="Recomb_XerC_XerD"/>
    <property type="match status" value="1"/>
</dbReference>
<evidence type="ECO:0000313" key="15">
    <source>
        <dbReference type="Proteomes" id="UP000239485"/>
    </source>
</evidence>
<accession>A0A2S6ICE3</accession>
<dbReference type="NCBIfam" id="NF001399">
    <property type="entry name" value="PRK00283.1"/>
    <property type="match status" value="1"/>
</dbReference>
<feature type="domain" description="Core-binding (CB)" evidence="13">
    <location>
        <begin position="13"/>
        <end position="104"/>
    </location>
</feature>
<evidence type="ECO:0000256" key="4">
    <source>
        <dbReference type="ARBA" id="ARBA00022490"/>
    </source>
</evidence>
<keyword evidence="4 11" id="KW-0963">Cytoplasm</keyword>
<dbReference type="InterPro" id="IPR010998">
    <property type="entry name" value="Integrase_recombinase_N"/>
</dbReference>
<dbReference type="Gene3D" id="1.10.443.10">
    <property type="entry name" value="Intergrase catalytic core"/>
    <property type="match status" value="1"/>
</dbReference>
<dbReference type="GO" id="GO:0005737">
    <property type="term" value="C:cytoplasm"/>
    <property type="evidence" value="ECO:0007669"/>
    <property type="project" value="UniProtKB-SubCell"/>
</dbReference>